<protein>
    <recommendedName>
        <fullName evidence="3">DUF2867 domain-containing protein</fullName>
    </recommendedName>
</protein>
<evidence type="ECO:0000313" key="2">
    <source>
        <dbReference type="Proteomes" id="UP000250347"/>
    </source>
</evidence>
<proteinExistence type="predicted"/>
<dbReference type="AlphaFoldDB" id="A0A329KFA2"/>
<gene>
    <name evidence="1" type="ORF">DQP58_15560</name>
</gene>
<name>A0A329KFA2_9MYCO</name>
<comment type="caution">
    <text evidence="1">The sequence shown here is derived from an EMBL/GenBank/DDBJ whole genome shotgun (WGS) entry which is preliminary data.</text>
</comment>
<reference evidence="1 2" key="1">
    <citation type="submission" date="2018-06" db="EMBL/GenBank/DDBJ databases">
        <title>NTM in soil in Japan.</title>
        <authorList>
            <person name="Ohya K."/>
        </authorList>
    </citation>
    <scope>NUCLEOTIDE SEQUENCE [LARGE SCALE GENOMIC DNA]</scope>
    <source>
        <strain evidence="1 2">GF76</strain>
    </source>
</reference>
<sequence>MERLPYIDEHAITIDANRDDTWAALLRVMCRDPHDPSTVPFGFVLDEARPPARFALKGRHWFAVYRWVFELDALDEPARTRLRAATWAAFPGIHGKAYRALVIGTGGHRIVVRRTLKRVAATVLDSRAQTGETAADYVDVFEVPISAGDARTAEEAFRDGLGDRPGAGGNLVLWIHRNVLRLRLGPSRSSGHLIGWPIVRSDPEELVLATRGPLMRGELTLRRQDGRRAVLTTRLHFRRRVAARAVWAFIGPLHRVVAPRLMARSARRGRAPARIS</sequence>
<dbReference type="InterPro" id="IPR021295">
    <property type="entry name" value="DUF2867"/>
</dbReference>
<evidence type="ECO:0008006" key="3">
    <source>
        <dbReference type="Google" id="ProtNLM"/>
    </source>
</evidence>
<evidence type="ECO:0000313" key="1">
    <source>
        <dbReference type="EMBL" id="RAU93789.1"/>
    </source>
</evidence>
<accession>A0A329KFA2</accession>
<dbReference type="RefSeq" id="WP_112709213.1">
    <property type="nucleotide sequence ID" value="NZ_QMEU01000046.1"/>
</dbReference>
<dbReference type="Proteomes" id="UP000250347">
    <property type="component" value="Unassembled WGS sequence"/>
</dbReference>
<organism evidence="1 2">
    <name type="scientific">Mycobacterium colombiense</name>
    <dbReference type="NCBI Taxonomy" id="339268"/>
    <lineage>
        <taxon>Bacteria</taxon>
        <taxon>Bacillati</taxon>
        <taxon>Actinomycetota</taxon>
        <taxon>Actinomycetes</taxon>
        <taxon>Mycobacteriales</taxon>
        <taxon>Mycobacteriaceae</taxon>
        <taxon>Mycobacterium</taxon>
        <taxon>Mycobacterium avium complex (MAC)</taxon>
    </lineage>
</organism>
<dbReference type="EMBL" id="QMEU01000046">
    <property type="protein sequence ID" value="RAU93789.1"/>
    <property type="molecule type" value="Genomic_DNA"/>
</dbReference>
<dbReference type="Pfam" id="PF11066">
    <property type="entry name" value="DUF2867"/>
    <property type="match status" value="1"/>
</dbReference>